<evidence type="ECO:0000313" key="1">
    <source>
        <dbReference type="EMBL" id="MEX1662616.1"/>
    </source>
</evidence>
<keyword evidence="2" id="KW-1185">Reference proteome</keyword>
<accession>A0ABV3TM07</accession>
<organism evidence="1 2">
    <name type="scientific">Thioclava arctica</name>
    <dbReference type="NCBI Taxonomy" id="3238301"/>
    <lineage>
        <taxon>Bacteria</taxon>
        <taxon>Pseudomonadati</taxon>
        <taxon>Pseudomonadota</taxon>
        <taxon>Alphaproteobacteria</taxon>
        <taxon>Rhodobacterales</taxon>
        <taxon>Paracoccaceae</taxon>
        <taxon>Thioclava</taxon>
    </lineage>
</organism>
<protein>
    <submittedName>
        <fullName evidence="1">Uncharacterized protein</fullName>
    </submittedName>
</protein>
<gene>
    <name evidence="1" type="ORF">AB4874_13305</name>
</gene>
<comment type="caution">
    <text evidence="1">The sequence shown here is derived from an EMBL/GenBank/DDBJ whole genome shotgun (WGS) entry which is preliminary data.</text>
</comment>
<dbReference type="Proteomes" id="UP001557465">
    <property type="component" value="Unassembled WGS sequence"/>
</dbReference>
<proteinExistence type="predicted"/>
<sequence length="97" mass="10703">MGAIDGVPLLLSAAEVTARKFYEDVSKLHKLMDEQGGQTVFVNGLRMATVQIEVAAVGVFSLFEARLQPQFPRGPFFKQLKAHLTKVGQTELANDVW</sequence>
<dbReference type="EMBL" id="JBFRYC010000008">
    <property type="protein sequence ID" value="MEX1662616.1"/>
    <property type="molecule type" value="Genomic_DNA"/>
</dbReference>
<dbReference type="RefSeq" id="WP_368392343.1">
    <property type="nucleotide sequence ID" value="NZ_JBFRYC010000008.1"/>
</dbReference>
<evidence type="ECO:0000313" key="2">
    <source>
        <dbReference type="Proteomes" id="UP001557465"/>
    </source>
</evidence>
<name>A0ABV3TM07_9RHOB</name>
<reference evidence="1 2" key="1">
    <citation type="journal article" date="2011" name="Int. J. Syst. Evol. Microbiol.">
        <title>Zhongshania antarctica gen. nov., sp. nov. and Zhongshania guokunii sp. nov., gammaproteobacteria respectively isolated from coastal attached (fast) ice and surface seawater of the Antarctic.</title>
        <authorList>
            <person name="Li H.J."/>
            <person name="Zhang X.Y."/>
            <person name="Chen C.X."/>
            <person name="Zhang Y.J."/>
            <person name="Gao Z.M."/>
            <person name="Yu Y."/>
            <person name="Chen X.L."/>
            <person name="Chen B."/>
            <person name="Zhang Y.Z."/>
        </authorList>
    </citation>
    <scope>NUCLEOTIDE SEQUENCE [LARGE SCALE GENOMIC DNA]</scope>
    <source>
        <strain evidence="1 2">15-R06ZXC-3</strain>
    </source>
</reference>